<evidence type="ECO:0000313" key="1">
    <source>
        <dbReference type="EMBL" id="TWI58997.1"/>
    </source>
</evidence>
<proteinExistence type="predicted"/>
<protein>
    <submittedName>
        <fullName evidence="1">Uncharacterized protein</fullName>
    </submittedName>
</protein>
<sequence>MKVLLDITQYLLEDDHLYTLANVGISGNSPCEISIDDRNDEHYAMIAVVKSVDETPKMSEQREGYYVISTK</sequence>
<organism evidence="1 2">
    <name type="scientific">Halalkalibacter nanhaiisediminis</name>
    <dbReference type="NCBI Taxonomy" id="688079"/>
    <lineage>
        <taxon>Bacteria</taxon>
        <taxon>Bacillati</taxon>
        <taxon>Bacillota</taxon>
        <taxon>Bacilli</taxon>
        <taxon>Bacillales</taxon>
        <taxon>Bacillaceae</taxon>
        <taxon>Halalkalibacter</taxon>
    </lineage>
</organism>
<dbReference type="Proteomes" id="UP000315711">
    <property type="component" value="Unassembled WGS sequence"/>
</dbReference>
<dbReference type="RefSeq" id="WP_144449093.1">
    <property type="nucleotide sequence ID" value="NZ_VLKZ01000002.1"/>
</dbReference>
<gene>
    <name evidence="1" type="ORF">IQ10_00707</name>
</gene>
<evidence type="ECO:0000313" key="2">
    <source>
        <dbReference type="Proteomes" id="UP000315711"/>
    </source>
</evidence>
<name>A0A562QQK9_9BACI</name>
<keyword evidence="2" id="KW-1185">Reference proteome</keyword>
<dbReference type="AlphaFoldDB" id="A0A562QQK9"/>
<reference evidence="1 2" key="1">
    <citation type="journal article" date="2015" name="Stand. Genomic Sci.">
        <title>Genomic Encyclopedia of Bacterial and Archaeal Type Strains, Phase III: the genomes of soil and plant-associated and newly described type strains.</title>
        <authorList>
            <person name="Whitman W.B."/>
            <person name="Woyke T."/>
            <person name="Klenk H.P."/>
            <person name="Zhou Y."/>
            <person name="Lilburn T.G."/>
            <person name="Beck B.J."/>
            <person name="De Vos P."/>
            <person name="Vandamme P."/>
            <person name="Eisen J.A."/>
            <person name="Garrity G."/>
            <person name="Hugenholtz P."/>
            <person name="Kyrpides N.C."/>
        </authorList>
    </citation>
    <scope>NUCLEOTIDE SEQUENCE [LARGE SCALE GENOMIC DNA]</scope>
    <source>
        <strain evidence="1 2">CGMCC 1.10116</strain>
    </source>
</reference>
<dbReference type="EMBL" id="VLKZ01000002">
    <property type="protein sequence ID" value="TWI58997.1"/>
    <property type="molecule type" value="Genomic_DNA"/>
</dbReference>
<accession>A0A562QQK9</accession>
<comment type="caution">
    <text evidence="1">The sequence shown here is derived from an EMBL/GenBank/DDBJ whole genome shotgun (WGS) entry which is preliminary data.</text>
</comment>